<proteinExistence type="predicted"/>
<dbReference type="Gene3D" id="6.10.140.2220">
    <property type="match status" value="1"/>
</dbReference>
<gene>
    <name evidence="6" type="ORF">R3P38DRAFT_3147654</name>
</gene>
<evidence type="ECO:0000256" key="2">
    <source>
        <dbReference type="ARBA" id="ARBA00022771"/>
    </source>
</evidence>
<protein>
    <recommendedName>
        <fullName evidence="5">MYND-type domain-containing protein</fullName>
    </recommendedName>
</protein>
<evidence type="ECO:0000256" key="4">
    <source>
        <dbReference type="PROSITE-ProRule" id="PRU00134"/>
    </source>
</evidence>
<dbReference type="SUPFAM" id="SSF144232">
    <property type="entry name" value="HIT/MYND zinc finger-like"/>
    <property type="match status" value="1"/>
</dbReference>
<evidence type="ECO:0000313" key="7">
    <source>
        <dbReference type="Proteomes" id="UP001362999"/>
    </source>
</evidence>
<keyword evidence="7" id="KW-1185">Reference proteome</keyword>
<dbReference type="EMBL" id="JAWWNJ010000233">
    <property type="protein sequence ID" value="KAK6969150.1"/>
    <property type="molecule type" value="Genomic_DNA"/>
</dbReference>
<evidence type="ECO:0000313" key="6">
    <source>
        <dbReference type="EMBL" id="KAK6969150.1"/>
    </source>
</evidence>
<dbReference type="PROSITE" id="PS50865">
    <property type="entry name" value="ZF_MYND_2"/>
    <property type="match status" value="1"/>
</dbReference>
<evidence type="ECO:0000259" key="5">
    <source>
        <dbReference type="PROSITE" id="PS50865"/>
    </source>
</evidence>
<keyword evidence="3" id="KW-0862">Zinc</keyword>
<dbReference type="AlphaFoldDB" id="A0AAV9Z296"/>
<dbReference type="InterPro" id="IPR002893">
    <property type="entry name" value="Znf_MYND"/>
</dbReference>
<accession>A0AAV9Z296</accession>
<evidence type="ECO:0000256" key="1">
    <source>
        <dbReference type="ARBA" id="ARBA00022723"/>
    </source>
</evidence>
<keyword evidence="1" id="KW-0479">Metal-binding</keyword>
<evidence type="ECO:0000256" key="3">
    <source>
        <dbReference type="ARBA" id="ARBA00022833"/>
    </source>
</evidence>
<dbReference type="Pfam" id="PF01753">
    <property type="entry name" value="zf-MYND"/>
    <property type="match status" value="1"/>
</dbReference>
<name>A0AAV9Z296_9AGAR</name>
<dbReference type="GO" id="GO:0008270">
    <property type="term" value="F:zinc ion binding"/>
    <property type="evidence" value="ECO:0007669"/>
    <property type="project" value="UniProtKB-KW"/>
</dbReference>
<sequence length="237" mass="27663">MRRDAPEFADAMRQILAFLTTTCLYPSVLRPLLKSMGRLEHTFQSPQFQHCPIQPHWISLASILRHAGAVKRRACDNFECGKFANEREFRRCAACKCMYYCCVECQSNNWTKGGHREECGSLRDIRRDNLSFLTSRQKAFILSLVSRQYPDPHAGLRIDDNDKHDFFVHLNFHDAQSYYLVDGRSNPRFFDLTDSDNLECYPGMQEMVKRASRSQGYHVILRRSRIDSEEVVHSFLI</sequence>
<organism evidence="6 7">
    <name type="scientific">Favolaschia claudopus</name>
    <dbReference type="NCBI Taxonomy" id="2862362"/>
    <lineage>
        <taxon>Eukaryota</taxon>
        <taxon>Fungi</taxon>
        <taxon>Dikarya</taxon>
        <taxon>Basidiomycota</taxon>
        <taxon>Agaricomycotina</taxon>
        <taxon>Agaricomycetes</taxon>
        <taxon>Agaricomycetidae</taxon>
        <taxon>Agaricales</taxon>
        <taxon>Marasmiineae</taxon>
        <taxon>Mycenaceae</taxon>
        <taxon>Favolaschia</taxon>
    </lineage>
</organism>
<dbReference type="Proteomes" id="UP001362999">
    <property type="component" value="Unassembled WGS sequence"/>
</dbReference>
<keyword evidence="2 4" id="KW-0863">Zinc-finger</keyword>
<comment type="caution">
    <text evidence="6">The sequence shown here is derived from an EMBL/GenBank/DDBJ whole genome shotgun (WGS) entry which is preliminary data.</text>
</comment>
<feature type="domain" description="MYND-type" evidence="5">
    <location>
        <begin position="77"/>
        <end position="119"/>
    </location>
</feature>
<reference evidence="6 7" key="1">
    <citation type="journal article" date="2024" name="J Genomics">
        <title>Draft genome sequencing and assembly of Favolaschia claudopus CIRM-BRFM 2984 isolated from oak limbs.</title>
        <authorList>
            <person name="Navarro D."/>
            <person name="Drula E."/>
            <person name="Chaduli D."/>
            <person name="Cazenave R."/>
            <person name="Ahrendt S."/>
            <person name="Wang J."/>
            <person name="Lipzen A."/>
            <person name="Daum C."/>
            <person name="Barry K."/>
            <person name="Grigoriev I.V."/>
            <person name="Favel A."/>
            <person name="Rosso M.N."/>
            <person name="Martin F."/>
        </authorList>
    </citation>
    <scope>NUCLEOTIDE SEQUENCE [LARGE SCALE GENOMIC DNA]</scope>
    <source>
        <strain evidence="6 7">CIRM-BRFM 2984</strain>
    </source>
</reference>